<dbReference type="EMBL" id="CAJVPK010002396">
    <property type="protein sequence ID" value="CAG8612198.1"/>
    <property type="molecule type" value="Genomic_DNA"/>
</dbReference>
<keyword evidence="2" id="KW-1185">Reference proteome</keyword>
<comment type="caution">
    <text evidence="1">The sequence shown here is derived from an EMBL/GenBank/DDBJ whole genome shotgun (WGS) entry which is preliminary data.</text>
</comment>
<feature type="non-terminal residue" evidence="1">
    <location>
        <position position="1"/>
    </location>
</feature>
<dbReference type="Proteomes" id="UP000789706">
    <property type="component" value="Unassembled WGS sequence"/>
</dbReference>
<gene>
    <name evidence="1" type="ORF">DEBURN_LOCUS10022</name>
</gene>
<evidence type="ECO:0000313" key="1">
    <source>
        <dbReference type="EMBL" id="CAG8612198.1"/>
    </source>
</evidence>
<proteinExistence type="predicted"/>
<evidence type="ECO:0000313" key="2">
    <source>
        <dbReference type="Proteomes" id="UP000789706"/>
    </source>
</evidence>
<dbReference type="AlphaFoldDB" id="A0A9N9CQF1"/>
<accession>A0A9N9CQF1</accession>
<name>A0A9N9CQF1_9GLOM</name>
<reference evidence="1" key="1">
    <citation type="submission" date="2021-06" db="EMBL/GenBank/DDBJ databases">
        <authorList>
            <person name="Kallberg Y."/>
            <person name="Tangrot J."/>
            <person name="Rosling A."/>
        </authorList>
    </citation>
    <scope>NUCLEOTIDE SEQUENCE</scope>
    <source>
        <strain evidence="1">AZ414A</strain>
    </source>
</reference>
<sequence>DIIDVNDYIEIDDSLQIQDINITNEDIINSIKKIKTELVIKNINNVLKFVEQESKLKLDNNQIELLHIIQ</sequence>
<protein>
    <submittedName>
        <fullName evidence="1">5307_t:CDS:1</fullName>
    </submittedName>
</protein>
<organism evidence="1 2">
    <name type="scientific">Diversispora eburnea</name>
    <dbReference type="NCBI Taxonomy" id="1213867"/>
    <lineage>
        <taxon>Eukaryota</taxon>
        <taxon>Fungi</taxon>
        <taxon>Fungi incertae sedis</taxon>
        <taxon>Mucoromycota</taxon>
        <taxon>Glomeromycotina</taxon>
        <taxon>Glomeromycetes</taxon>
        <taxon>Diversisporales</taxon>
        <taxon>Diversisporaceae</taxon>
        <taxon>Diversispora</taxon>
    </lineage>
</organism>